<name>A0A0T9KL12_YERKR</name>
<keyword evidence="1" id="KW-0238">DNA-binding</keyword>
<protein>
    <submittedName>
        <fullName evidence="1">DNA-binding protein</fullName>
    </submittedName>
</protein>
<gene>
    <name evidence="1" type="ORF">ERS008491_00406</name>
</gene>
<organism evidence="1 2">
    <name type="scientific">Yersinia kristensenii</name>
    <dbReference type="NCBI Taxonomy" id="28152"/>
    <lineage>
        <taxon>Bacteria</taxon>
        <taxon>Pseudomonadati</taxon>
        <taxon>Pseudomonadota</taxon>
        <taxon>Gammaproteobacteria</taxon>
        <taxon>Enterobacterales</taxon>
        <taxon>Yersiniaceae</taxon>
        <taxon>Yersinia</taxon>
    </lineage>
</organism>
<dbReference type="AlphaFoldDB" id="A0A0T9KL12"/>
<proteinExistence type="predicted"/>
<evidence type="ECO:0000313" key="2">
    <source>
        <dbReference type="Proteomes" id="UP000045824"/>
    </source>
</evidence>
<accession>A0A0T9KL12</accession>
<reference evidence="1 2" key="1">
    <citation type="submission" date="2015-03" db="EMBL/GenBank/DDBJ databases">
        <authorList>
            <person name="Murphy D."/>
        </authorList>
    </citation>
    <scope>NUCLEOTIDE SEQUENCE [LARGE SCALE GENOMIC DNA]</scope>
    <source>
        <strain evidence="1 2">FCF326</strain>
    </source>
</reference>
<dbReference type="GO" id="GO:0003677">
    <property type="term" value="F:DNA binding"/>
    <property type="evidence" value="ECO:0007669"/>
    <property type="project" value="UniProtKB-KW"/>
</dbReference>
<dbReference type="RefSeq" id="WP_245609851.1">
    <property type="nucleotide sequence ID" value="NZ_CAWMAB010000001.1"/>
</dbReference>
<sequence length="90" mass="10178">MKPVISINLVIPNPYLPIEEFCSQTGHAKTTVVDMVRDGRITIKRKADTISDKTGRPKTKSKIEINMVELTLRALAESNFDVRLNDKPLR</sequence>
<evidence type="ECO:0000313" key="1">
    <source>
        <dbReference type="EMBL" id="CNE09552.1"/>
    </source>
</evidence>
<dbReference type="EMBL" id="CPYI01000001">
    <property type="protein sequence ID" value="CNE09552.1"/>
    <property type="molecule type" value="Genomic_DNA"/>
</dbReference>
<dbReference type="Proteomes" id="UP000045824">
    <property type="component" value="Unassembled WGS sequence"/>
</dbReference>